<dbReference type="SUPFAM" id="SSF51971">
    <property type="entry name" value="Nucleotide-binding domain"/>
    <property type="match status" value="1"/>
</dbReference>
<evidence type="ECO:0000313" key="10">
    <source>
        <dbReference type="Proteomes" id="UP000001640"/>
    </source>
</evidence>
<evidence type="ECO:0000259" key="8">
    <source>
        <dbReference type="Pfam" id="PF01266"/>
    </source>
</evidence>
<dbReference type="PIRSF" id="PIRSF000189">
    <property type="entry name" value="D-aa_oxidase"/>
    <property type="match status" value="1"/>
</dbReference>
<dbReference type="GO" id="GO:0005737">
    <property type="term" value="C:cytoplasm"/>
    <property type="evidence" value="ECO:0007669"/>
    <property type="project" value="TreeGrafter"/>
</dbReference>
<protein>
    <recommendedName>
        <fullName evidence="8">FAD dependent oxidoreductase domain-containing protein</fullName>
    </recommendedName>
</protein>
<dbReference type="RefSeq" id="XP_003678372.1">
    <property type="nucleotide sequence ID" value="XM_003678324.1"/>
</dbReference>
<dbReference type="InParanoid" id="G0VKJ6"/>
<dbReference type="InterPro" id="IPR023209">
    <property type="entry name" value="DAO"/>
</dbReference>
<dbReference type="PANTHER" id="PTHR11530">
    <property type="entry name" value="D-AMINO ACID OXIDASE"/>
    <property type="match status" value="1"/>
</dbReference>
<keyword evidence="4 6" id="KW-0274">FAD</keyword>
<dbReference type="OrthoDB" id="2015447at2759"/>
<dbReference type="GO" id="GO:0071949">
    <property type="term" value="F:FAD binding"/>
    <property type="evidence" value="ECO:0007669"/>
    <property type="project" value="InterPro"/>
</dbReference>
<keyword evidence="5" id="KW-0560">Oxidoreductase</keyword>
<keyword evidence="3" id="KW-0285">Flavoprotein</keyword>
<dbReference type="HOGENOM" id="CLU_034311_3_0_1"/>
<keyword evidence="7" id="KW-1133">Transmembrane helix</keyword>
<reference evidence="9 10" key="1">
    <citation type="journal article" date="2011" name="Proc. Natl. Acad. Sci. U.S.A.">
        <title>Evolutionary erosion of yeast sex chromosomes by mating-type switching accidents.</title>
        <authorList>
            <person name="Gordon J.L."/>
            <person name="Armisen D."/>
            <person name="Proux-Wera E."/>
            <person name="Oheigeartaigh S.S."/>
            <person name="Byrne K.P."/>
            <person name="Wolfe K.H."/>
        </authorList>
    </citation>
    <scope>NUCLEOTIDE SEQUENCE [LARGE SCALE GENOMIC DNA]</scope>
    <source>
        <strain evidence="10">ATCC 76901 / BCRC 22586 / CBS 4309 / NBRC 1992 / NRRL Y-12630</strain>
    </source>
</reference>
<comment type="similarity">
    <text evidence="2">Belongs to the DAMOX/DASOX family.</text>
</comment>
<dbReference type="STRING" id="1064592.G0VKJ6"/>
<dbReference type="GeneID" id="96905731"/>
<dbReference type="Proteomes" id="UP000001640">
    <property type="component" value="Chromosome 10"/>
</dbReference>
<gene>
    <name evidence="9" type="primary">NCAS0J00530</name>
    <name evidence="9" type="ordered locus">NCAS_0J00530</name>
</gene>
<proteinExistence type="inferred from homology"/>
<accession>G0VKJ6</accession>
<evidence type="ECO:0000256" key="4">
    <source>
        <dbReference type="ARBA" id="ARBA00022827"/>
    </source>
</evidence>
<reference key="2">
    <citation type="submission" date="2011-08" db="EMBL/GenBank/DDBJ databases">
        <title>Genome sequence of Naumovozyma castellii.</title>
        <authorList>
            <person name="Gordon J.L."/>
            <person name="Armisen D."/>
            <person name="Proux-Wera E."/>
            <person name="OhEigeartaigh S.S."/>
            <person name="Byrne K.P."/>
            <person name="Wolfe K.H."/>
        </authorList>
    </citation>
    <scope>NUCLEOTIDE SEQUENCE</scope>
    <source>
        <strain>Type strain:CBS 4309</strain>
    </source>
</reference>
<comment type="cofactor">
    <cofactor evidence="1 6">
        <name>FAD</name>
        <dbReference type="ChEBI" id="CHEBI:57692"/>
    </cofactor>
</comment>
<dbReference type="Pfam" id="PF01266">
    <property type="entry name" value="DAO"/>
    <property type="match status" value="1"/>
</dbReference>
<feature type="transmembrane region" description="Helical" evidence="7">
    <location>
        <begin position="7"/>
        <end position="26"/>
    </location>
</feature>
<name>G0VKJ6_NAUCA</name>
<dbReference type="Gene3D" id="3.30.9.10">
    <property type="entry name" value="D-Amino Acid Oxidase, subunit A, domain 2"/>
    <property type="match status" value="1"/>
</dbReference>
<feature type="binding site" evidence="6">
    <location>
        <position position="333"/>
    </location>
    <ligand>
        <name>D-dopa</name>
        <dbReference type="ChEBI" id="CHEBI:149689"/>
    </ligand>
</feature>
<dbReference type="InterPro" id="IPR006076">
    <property type="entry name" value="FAD-dep_OxRdtase"/>
</dbReference>
<dbReference type="eggNOG" id="KOG3923">
    <property type="taxonomic scope" value="Eukaryota"/>
</dbReference>
<evidence type="ECO:0000313" key="9">
    <source>
        <dbReference type="EMBL" id="CCC72032.1"/>
    </source>
</evidence>
<feature type="binding site" evidence="6">
    <location>
        <position position="212"/>
    </location>
    <ligand>
        <name>FAD</name>
        <dbReference type="ChEBI" id="CHEBI:57692"/>
    </ligand>
</feature>
<organism evidence="9 10">
    <name type="scientific">Naumovozyma castellii</name>
    <name type="common">Yeast</name>
    <name type="synonym">Saccharomyces castellii</name>
    <dbReference type="NCBI Taxonomy" id="27288"/>
    <lineage>
        <taxon>Eukaryota</taxon>
        <taxon>Fungi</taxon>
        <taxon>Dikarya</taxon>
        <taxon>Ascomycota</taxon>
        <taxon>Saccharomycotina</taxon>
        <taxon>Saccharomycetes</taxon>
        <taxon>Saccharomycetales</taxon>
        <taxon>Saccharomycetaceae</taxon>
        <taxon>Naumovozyma</taxon>
    </lineage>
</organism>
<evidence type="ECO:0000256" key="6">
    <source>
        <dbReference type="PIRSR" id="PIRSR000189-1"/>
    </source>
</evidence>
<dbReference type="SUPFAM" id="SSF54373">
    <property type="entry name" value="FAD-linked reductases, C-terminal domain"/>
    <property type="match status" value="1"/>
</dbReference>
<dbReference type="GO" id="GO:0019478">
    <property type="term" value="P:D-amino acid catabolic process"/>
    <property type="evidence" value="ECO:0007669"/>
    <property type="project" value="TreeGrafter"/>
</dbReference>
<evidence type="ECO:0000256" key="5">
    <source>
        <dbReference type="ARBA" id="ARBA00023002"/>
    </source>
</evidence>
<evidence type="ECO:0000256" key="7">
    <source>
        <dbReference type="SAM" id="Phobius"/>
    </source>
</evidence>
<dbReference type="GO" id="GO:0003884">
    <property type="term" value="F:D-amino-acid oxidase activity"/>
    <property type="evidence" value="ECO:0007669"/>
    <property type="project" value="InterPro"/>
</dbReference>
<keyword evidence="7" id="KW-0812">Transmembrane</keyword>
<sequence>MSSQGEHLVIVGAGIIGITIAHQLLLQDADENNFNKITFVANHFPHDQPLSHDYTSPWAGAHFRPFPHKKDTYESDKRESGYTRVTYKFFQDLVKTHPESTIEFMMGVDWLEDPTPEYENLGPGYQNDGILTFTKLPKEQLPKGIQFGCEYTTYCLNAPKYLNFLVDQIKKVSLDKNIELNWVRTKGPLSSLKQVRSLLPDGDKLLYMINATGQGLQYDGGLDPASYPIRGQTLLVNAPEDPNKIKFAHETVTHQGKDGSWTFVIKRPTPKRDPDEKEFPQYILGGTKQPGATDSTIRNEDTEGLISRARVLYPELVSPEGNIDIVKVNVGFRPGRKGGSRVECERIDGLKIVHAYGIAGMGYEASVGMSQHVLQLLHECT</sequence>
<evidence type="ECO:0000256" key="3">
    <source>
        <dbReference type="ARBA" id="ARBA00022630"/>
    </source>
</evidence>
<dbReference type="EMBL" id="HE576761">
    <property type="protein sequence ID" value="CCC72032.1"/>
    <property type="molecule type" value="Genomic_DNA"/>
</dbReference>
<evidence type="ECO:0000256" key="1">
    <source>
        <dbReference type="ARBA" id="ARBA00001974"/>
    </source>
</evidence>
<evidence type="ECO:0000256" key="2">
    <source>
        <dbReference type="ARBA" id="ARBA00006730"/>
    </source>
</evidence>
<feature type="domain" description="FAD dependent oxidoreductase" evidence="8">
    <location>
        <begin position="8"/>
        <end position="374"/>
    </location>
</feature>
<dbReference type="OMA" id="EYDTWVV"/>
<dbReference type="Gene3D" id="3.40.50.720">
    <property type="entry name" value="NAD(P)-binding Rossmann-like Domain"/>
    <property type="match status" value="1"/>
</dbReference>
<feature type="binding site" evidence="6">
    <location>
        <position position="360"/>
    </location>
    <ligand>
        <name>D-dopa</name>
        <dbReference type="ChEBI" id="CHEBI:149689"/>
    </ligand>
</feature>
<dbReference type="AlphaFoldDB" id="G0VKJ6"/>
<dbReference type="PANTHER" id="PTHR11530:SF26">
    <property type="entry name" value="FAD DEPENDENT OXIDOREDUCTASE SUPERFAMILY (AFU_ORTHOLOGUE AFUA_5G13940)"/>
    <property type="match status" value="1"/>
</dbReference>
<keyword evidence="7" id="KW-0472">Membrane</keyword>
<feature type="binding site" evidence="6">
    <location>
        <begin position="55"/>
        <end position="56"/>
    </location>
    <ligand>
        <name>FAD</name>
        <dbReference type="ChEBI" id="CHEBI:57692"/>
    </ligand>
</feature>
<keyword evidence="10" id="KW-1185">Reference proteome</keyword>
<dbReference type="KEGG" id="ncs:NCAS_0J00530"/>